<dbReference type="EMBL" id="CP013729">
    <property type="protein sequence ID" value="ALV08400.1"/>
    <property type="molecule type" value="Genomic_DNA"/>
</dbReference>
<sequence>MTIKPNQATAAAAGIWAALGGMAFEQWHAAQPSLSSLSSNLLWGGFMLVFVLLPLFFFVIGPQPPFGRDWIKDPAERARYFLGVRRVLVWLVSGVAVAGIWAGLRHLL</sequence>
<dbReference type="OrthoDB" id="9853831at2"/>
<reference evidence="1 2" key="1">
    <citation type="submission" date="2015-12" db="EMBL/GenBank/DDBJ databases">
        <title>Complete genome of Roseateles depolymerans KCTC 42856.</title>
        <authorList>
            <person name="Kim K.M."/>
        </authorList>
    </citation>
    <scope>NUCLEOTIDE SEQUENCE [LARGE SCALE GENOMIC DNA]</scope>
    <source>
        <strain evidence="1 2">KCTC 42856</strain>
    </source>
</reference>
<name>A0A0U3NJ13_9BURK</name>
<dbReference type="KEGG" id="rdp:RD2015_3950"/>
<evidence type="ECO:0000313" key="1">
    <source>
        <dbReference type="EMBL" id="ALV08400.1"/>
    </source>
</evidence>
<protein>
    <submittedName>
        <fullName evidence="1">Uncharacterized protein</fullName>
    </submittedName>
</protein>
<accession>A0A0U3NJ13</accession>
<gene>
    <name evidence="1" type="ORF">RD2015_3950</name>
</gene>
<proteinExistence type="predicted"/>
<keyword evidence="2" id="KW-1185">Reference proteome</keyword>
<organism evidence="1 2">
    <name type="scientific">Roseateles depolymerans</name>
    <dbReference type="NCBI Taxonomy" id="76731"/>
    <lineage>
        <taxon>Bacteria</taxon>
        <taxon>Pseudomonadati</taxon>
        <taxon>Pseudomonadota</taxon>
        <taxon>Betaproteobacteria</taxon>
        <taxon>Burkholderiales</taxon>
        <taxon>Sphaerotilaceae</taxon>
        <taxon>Roseateles</taxon>
    </lineage>
</organism>
<dbReference type="AlphaFoldDB" id="A0A0U3NJ13"/>
<dbReference type="RefSeq" id="WP_058936374.1">
    <property type="nucleotide sequence ID" value="NZ_CP013729.1"/>
</dbReference>
<dbReference type="Proteomes" id="UP000060699">
    <property type="component" value="Chromosome"/>
</dbReference>
<evidence type="ECO:0000313" key="2">
    <source>
        <dbReference type="Proteomes" id="UP000060699"/>
    </source>
</evidence>